<dbReference type="InterPro" id="IPR029058">
    <property type="entry name" value="AB_hydrolase_fold"/>
</dbReference>
<evidence type="ECO:0000313" key="7">
    <source>
        <dbReference type="Proteomes" id="UP000603141"/>
    </source>
</evidence>
<dbReference type="GO" id="GO:0006508">
    <property type="term" value="P:proteolysis"/>
    <property type="evidence" value="ECO:0007669"/>
    <property type="project" value="InterPro"/>
</dbReference>
<organism evidence="6 7">
    <name type="scientific">Luteolibacter pohnpeiensis</name>
    <dbReference type="NCBI Taxonomy" id="454153"/>
    <lineage>
        <taxon>Bacteria</taxon>
        <taxon>Pseudomonadati</taxon>
        <taxon>Verrucomicrobiota</taxon>
        <taxon>Verrucomicrobiia</taxon>
        <taxon>Verrucomicrobiales</taxon>
        <taxon>Verrucomicrobiaceae</taxon>
        <taxon>Luteolibacter</taxon>
    </lineage>
</organism>
<dbReference type="Gene3D" id="3.40.50.1820">
    <property type="entry name" value="alpha/beta hydrolase"/>
    <property type="match status" value="1"/>
</dbReference>
<dbReference type="PIRSF" id="PIRSF005539">
    <property type="entry name" value="Pept_S33_TRI_F1"/>
    <property type="match status" value="1"/>
</dbReference>
<dbReference type="SUPFAM" id="SSF53474">
    <property type="entry name" value="alpha/beta-Hydrolases"/>
    <property type="match status" value="1"/>
</dbReference>
<evidence type="ECO:0000259" key="5">
    <source>
        <dbReference type="Pfam" id="PF00561"/>
    </source>
</evidence>
<dbReference type="GO" id="GO:0016020">
    <property type="term" value="C:membrane"/>
    <property type="evidence" value="ECO:0007669"/>
    <property type="project" value="TreeGrafter"/>
</dbReference>
<feature type="domain" description="AB hydrolase-1" evidence="5">
    <location>
        <begin position="44"/>
        <end position="290"/>
    </location>
</feature>
<dbReference type="Proteomes" id="UP000603141">
    <property type="component" value="Unassembled WGS sequence"/>
</dbReference>
<dbReference type="Pfam" id="PF00561">
    <property type="entry name" value="Abhydrolase_1"/>
    <property type="match status" value="1"/>
</dbReference>
<dbReference type="PRINTS" id="PR00793">
    <property type="entry name" value="PROAMNOPTASE"/>
</dbReference>
<dbReference type="AlphaFoldDB" id="A0A934VX01"/>
<dbReference type="GO" id="GO:0008233">
    <property type="term" value="F:peptidase activity"/>
    <property type="evidence" value="ECO:0007669"/>
    <property type="project" value="InterPro"/>
</dbReference>
<protein>
    <submittedName>
        <fullName evidence="6">Proline iminopeptidase-family hydrolase</fullName>
    </submittedName>
</protein>
<gene>
    <name evidence="6" type="ORF">JIN85_15490</name>
</gene>
<dbReference type="InterPro" id="IPR002410">
    <property type="entry name" value="Peptidase_S33"/>
</dbReference>
<name>A0A934VX01_9BACT</name>
<dbReference type="InterPro" id="IPR050266">
    <property type="entry name" value="AB_hydrolase_sf"/>
</dbReference>
<feature type="active site" description="Nucleophile" evidence="4">
    <location>
        <position position="118"/>
    </location>
</feature>
<keyword evidence="2 3" id="KW-0378">Hydrolase</keyword>
<comment type="caution">
    <text evidence="6">The sequence shown here is derived from an EMBL/GenBank/DDBJ whole genome shotgun (WGS) entry which is preliminary data.</text>
</comment>
<evidence type="ECO:0000313" key="6">
    <source>
        <dbReference type="EMBL" id="MBK1883820.1"/>
    </source>
</evidence>
<feature type="active site" evidence="4">
    <location>
        <position position="257"/>
    </location>
</feature>
<dbReference type="EMBL" id="JAENIJ010000028">
    <property type="protein sequence ID" value="MBK1883820.1"/>
    <property type="molecule type" value="Genomic_DNA"/>
</dbReference>
<sequence length="316" mass="35147">MRSICWGIGKMIASEPTMIEEVTGYIPVDGYRVWYRKIGSGGIPLLVLHGGPGAGHDYLETLEELAVDRTVIFYDQLGCGKSDQPDDVSLWQMDRFVREIDTVRDFLGLKQIHLLGQSWGGWLGIEYMLTQPSGIVSLVLASTSASVPQFVSEAARLKSELPGDIPAILNHYEALGEWRNPEYEKAVSEFYKRHLCRLDPWPSPYLRTLDNLDGNAVYETMNGPNEFIVIGNLSNWNRVPRLGEITAPTLVTVGRYDEITPACSQTIVDGIPGARMLIFEESSHTAHLEEKEAYLAAVGSFMKEAEQQTQSAPSLP</sequence>
<accession>A0A934VX01</accession>
<dbReference type="NCBIfam" id="TIGR01250">
    <property type="entry name" value="pro_imino_pep_2"/>
    <property type="match status" value="1"/>
</dbReference>
<dbReference type="PANTHER" id="PTHR43798">
    <property type="entry name" value="MONOACYLGLYCEROL LIPASE"/>
    <property type="match status" value="1"/>
</dbReference>
<proteinExistence type="inferred from homology"/>
<feature type="active site" description="Proton donor" evidence="4">
    <location>
        <position position="284"/>
    </location>
</feature>
<dbReference type="InterPro" id="IPR000073">
    <property type="entry name" value="AB_hydrolase_1"/>
</dbReference>
<evidence type="ECO:0000256" key="1">
    <source>
        <dbReference type="ARBA" id="ARBA00010088"/>
    </source>
</evidence>
<evidence type="ECO:0000256" key="4">
    <source>
        <dbReference type="PIRSR" id="PIRSR005539-1"/>
    </source>
</evidence>
<comment type="similarity">
    <text evidence="1 3">Belongs to the peptidase S33 family.</text>
</comment>
<reference evidence="6" key="1">
    <citation type="submission" date="2021-01" db="EMBL/GenBank/DDBJ databases">
        <title>Modified the classification status of verrucomicrobia.</title>
        <authorList>
            <person name="Feng X."/>
        </authorList>
    </citation>
    <scope>NUCLEOTIDE SEQUENCE</scope>
    <source>
        <strain evidence="6">KCTC 22041</strain>
    </source>
</reference>
<dbReference type="InterPro" id="IPR005945">
    <property type="entry name" value="Pro_imino_pep"/>
</dbReference>
<evidence type="ECO:0000256" key="3">
    <source>
        <dbReference type="PIRNR" id="PIRNR005539"/>
    </source>
</evidence>
<evidence type="ECO:0000256" key="2">
    <source>
        <dbReference type="ARBA" id="ARBA00022801"/>
    </source>
</evidence>
<dbReference type="PANTHER" id="PTHR43798:SF33">
    <property type="entry name" value="HYDROLASE, PUTATIVE (AFU_ORTHOLOGUE AFUA_2G14860)-RELATED"/>
    <property type="match status" value="1"/>
</dbReference>
<keyword evidence="7" id="KW-1185">Reference proteome</keyword>